<evidence type="ECO:0000256" key="7">
    <source>
        <dbReference type="ARBA" id="ARBA00023027"/>
    </source>
</evidence>
<evidence type="ECO:0000256" key="3">
    <source>
        <dbReference type="ARBA" id="ARBA00022679"/>
    </source>
</evidence>
<dbReference type="PANTHER" id="PTHR21342">
    <property type="entry name" value="PHOSPHOPANTETHEINE ADENYLYLTRANSFERASE"/>
    <property type="match status" value="1"/>
</dbReference>
<comment type="similarity">
    <text evidence="1 8">Belongs to the archaeal NMN adenylyltransferase family.</text>
</comment>
<dbReference type="STRING" id="1090322.MettiDRAFT_1169"/>
<keyword evidence="8" id="KW-0963">Cytoplasm</keyword>
<evidence type="ECO:0000256" key="8">
    <source>
        <dbReference type="HAMAP-Rule" id="MF_00243"/>
    </source>
</evidence>
<keyword evidence="2 8" id="KW-0662">Pyridine nucleotide biosynthesis</keyword>
<dbReference type="InterPro" id="IPR004821">
    <property type="entry name" value="Cyt_trans-like"/>
</dbReference>
<evidence type="ECO:0000259" key="10">
    <source>
        <dbReference type="Pfam" id="PF01467"/>
    </source>
</evidence>
<dbReference type="NCBIfam" id="NF002243">
    <property type="entry name" value="PRK01153.1"/>
    <property type="match status" value="1"/>
</dbReference>
<dbReference type="AlphaFoldDB" id="W9DWC9"/>
<organism evidence="11 12">
    <name type="scientific">Methanolobus tindarius DSM 2278</name>
    <dbReference type="NCBI Taxonomy" id="1090322"/>
    <lineage>
        <taxon>Archaea</taxon>
        <taxon>Methanobacteriati</taxon>
        <taxon>Methanobacteriota</taxon>
        <taxon>Stenosarchaea group</taxon>
        <taxon>Methanomicrobia</taxon>
        <taxon>Methanosarcinales</taxon>
        <taxon>Methanosarcinaceae</taxon>
        <taxon>Methanolobus</taxon>
    </lineage>
</organism>
<comment type="pathway">
    <text evidence="8">Cofactor biosynthesis; NAD(+) biosynthesis; NAD(+) from nicotinamide D-ribonucleotide: step 1/1.</text>
</comment>
<dbReference type="HAMAP" id="MF_00243">
    <property type="entry name" value="NMN_adenylyltr"/>
    <property type="match status" value="1"/>
</dbReference>
<evidence type="ECO:0000313" key="11">
    <source>
        <dbReference type="EMBL" id="ETA67736.1"/>
    </source>
</evidence>
<dbReference type="PANTHER" id="PTHR21342:SF0">
    <property type="entry name" value="BIFUNCTIONAL NMN ADENYLYLTRANSFERASE_NUDIX HYDROLASE"/>
    <property type="match status" value="1"/>
</dbReference>
<gene>
    <name evidence="11" type="ORF">MettiDRAFT_1169</name>
</gene>
<evidence type="ECO:0000256" key="6">
    <source>
        <dbReference type="ARBA" id="ARBA00022840"/>
    </source>
</evidence>
<dbReference type="InterPro" id="IPR006418">
    <property type="entry name" value="NMN_Atrans_arc"/>
</dbReference>
<dbReference type="NCBIfam" id="TIGR00125">
    <property type="entry name" value="cyt_tran_rel"/>
    <property type="match status" value="1"/>
</dbReference>
<comment type="caution">
    <text evidence="11">The sequence shown here is derived from an EMBL/GenBank/DDBJ whole genome shotgun (WGS) entry which is preliminary data.</text>
</comment>
<dbReference type="GO" id="GO:0000309">
    <property type="term" value="F:nicotinamide-nucleotide adenylyltransferase activity"/>
    <property type="evidence" value="ECO:0007669"/>
    <property type="project" value="UniProtKB-UniRule"/>
</dbReference>
<dbReference type="GO" id="GO:0009435">
    <property type="term" value="P:NAD+ biosynthetic process"/>
    <property type="evidence" value="ECO:0007669"/>
    <property type="project" value="UniProtKB-UniRule"/>
</dbReference>
<dbReference type="CDD" id="cd02166">
    <property type="entry name" value="NMNAT_Archaea"/>
    <property type="match status" value="1"/>
</dbReference>
<comment type="subcellular location">
    <subcellularLocation>
        <location evidence="8">Cytoplasm</location>
    </subcellularLocation>
</comment>
<name>W9DWC9_METTI</name>
<keyword evidence="6 8" id="KW-0067">ATP-binding</keyword>
<evidence type="ECO:0000256" key="9">
    <source>
        <dbReference type="NCBIfam" id="TIGR01527"/>
    </source>
</evidence>
<dbReference type="NCBIfam" id="TIGR01527">
    <property type="entry name" value="arch_NMN_Atrans"/>
    <property type="match status" value="1"/>
</dbReference>
<evidence type="ECO:0000256" key="4">
    <source>
        <dbReference type="ARBA" id="ARBA00022695"/>
    </source>
</evidence>
<dbReference type="SUPFAM" id="SSF52374">
    <property type="entry name" value="Nucleotidylyl transferase"/>
    <property type="match status" value="1"/>
</dbReference>
<evidence type="ECO:0000313" key="12">
    <source>
        <dbReference type="Proteomes" id="UP000019483"/>
    </source>
</evidence>
<comment type="catalytic activity">
    <reaction evidence="8">
        <text>beta-nicotinamide D-ribonucleotide + ATP + H(+) = diphosphate + NAD(+)</text>
        <dbReference type="Rhea" id="RHEA:21360"/>
        <dbReference type="ChEBI" id="CHEBI:14649"/>
        <dbReference type="ChEBI" id="CHEBI:15378"/>
        <dbReference type="ChEBI" id="CHEBI:30616"/>
        <dbReference type="ChEBI" id="CHEBI:33019"/>
        <dbReference type="ChEBI" id="CHEBI:57540"/>
        <dbReference type="EC" id="2.7.7.1"/>
    </reaction>
</comment>
<dbReference type="Gene3D" id="3.40.50.620">
    <property type="entry name" value="HUPs"/>
    <property type="match status" value="1"/>
</dbReference>
<reference evidence="11 12" key="1">
    <citation type="submission" date="2013-08" db="EMBL/GenBank/DDBJ databases">
        <authorList>
            <consortium name="DOE Joint Genome Institute"/>
            <person name="Eisen J."/>
            <person name="Huntemann M."/>
            <person name="Han J."/>
            <person name="Chen A."/>
            <person name="Kyrpides N."/>
            <person name="Mavromatis K."/>
            <person name="Markowitz V."/>
            <person name="Palaniappan K."/>
            <person name="Ivanova N."/>
            <person name="Schaumberg A."/>
            <person name="Pati A."/>
            <person name="Liolios K."/>
            <person name="Nordberg H.P."/>
            <person name="Cantor M.N."/>
            <person name="Hua S.X."/>
            <person name="Woyke T."/>
        </authorList>
    </citation>
    <scope>NUCLEOTIDE SEQUENCE [LARGE SCALE GENOMIC DNA]</scope>
    <source>
        <strain evidence="11 12">DSM 2278</strain>
    </source>
</reference>
<dbReference type="UniPathway" id="UPA00253">
    <property type="reaction ID" value="UER00600"/>
</dbReference>
<dbReference type="Proteomes" id="UP000019483">
    <property type="component" value="Unassembled WGS sequence"/>
</dbReference>
<evidence type="ECO:0000256" key="2">
    <source>
        <dbReference type="ARBA" id="ARBA00022642"/>
    </source>
</evidence>
<proteinExistence type="inferred from homology"/>
<keyword evidence="5 8" id="KW-0547">Nucleotide-binding</keyword>
<dbReference type="EMBL" id="AZAJ01000001">
    <property type="protein sequence ID" value="ETA67736.1"/>
    <property type="molecule type" value="Genomic_DNA"/>
</dbReference>
<evidence type="ECO:0000256" key="5">
    <source>
        <dbReference type="ARBA" id="ARBA00022741"/>
    </source>
</evidence>
<dbReference type="InterPro" id="IPR014729">
    <property type="entry name" value="Rossmann-like_a/b/a_fold"/>
</dbReference>
<dbReference type="GO" id="GO:0005524">
    <property type="term" value="F:ATP binding"/>
    <property type="evidence" value="ECO:0007669"/>
    <property type="project" value="UniProtKB-KW"/>
</dbReference>
<dbReference type="Pfam" id="PF01467">
    <property type="entry name" value="CTP_transf_like"/>
    <property type="match status" value="1"/>
</dbReference>
<keyword evidence="7 8" id="KW-0520">NAD</keyword>
<keyword evidence="3 8" id="KW-0808">Transferase</keyword>
<sequence>MKSVRNSHSTNVAFTDGLSYMHMRRAFYIGRFQPFHLGHYSLIKDIARDADEVVIGIGSAQKSHEPKNPFTAGERVMMIKHALEDAGIKHYAIPLEDLQRNAVWVSHIISMTPPFDVVYSNNPLVVRLFQESGILVEQPPMYQREGYSGSEIRKRMLRGEDWKSLVPAAVIDVIDEIDGVNRLKSVSKSDKDYRD</sequence>
<accession>W9DWC9</accession>
<protein>
    <recommendedName>
        <fullName evidence="8 9">Nicotinamide-nucleotide adenylyltransferase</fullName>
        <ecNumber evidence="8 9">2.7.7.1</ecNumber>
    </recommendedName>
    <alternativeName>
        <fullName evidence="8">NAD(+) diphosphorylase</fullName>
    </alternativeName>
    <alternativeName>
        <fullName evidence="8">NAD(+) pyrophosphorylase</fullName>
    </alternativeName>
    <alternativeName>
        <fullName evidence="8">NMN adenylyltransferase</fullName>
    </alternativeName>
</protein>
<dbReference type="GO" id="GO:0005737">
    <property type="term" value="C:cytoplasm"/>
    <property type="evidence" value="ECO:0007669"/>
    <property type="project" value="UniProtKB-SubCell"/>
</dbReference>
<keyword evidence="4 8" id="KW-0548">Nucleotidyltransferase</keyword>
<evidence type="ECO:0000256" key="1">
    <source>
        <dbReference type="ARBA" id="ARBA00010124"/>
    </source>
</evidence>
<feature type="domain" description="Cytidyltransferase-like" evidence="10">
    <location>
        <begin position="27"/>
        <end position="155"/>
    </location>
</feature>
<keyword evidence="12" id="KW-1185">Reference proteome</keyword>
<dbReference type="EC" id="2.7.7.1" evidence="8 9"/>